<dbReference type="AlphaFoldDB" id="A0A0L9T327"/>
<gene>
    <name evidence="2" type="ORF">LR48_Vigan34s000100</name>
</gene>
<sequence length="112" mass="12334">MLFNHTFLLVVAPCISASLVVGPCALQGCWIKMLLLACCCALYSTNLPFIYAAGGGSNTGPSLLLHPSKHEPMKRIEEVFSVLLDGKLLLSCWNATYVLQLWRVCFFCCFTV</sequence>
<reference evidence="3" key="1">
    <citation type="journal article" date="2015" name="Proc. Natl. Acad. Sci. U.S.A.">
        <title>Genome sequencing of adzuki bean (Vigna angularis) provides insight into high starch and low fat accumulation and domestication.</title>
        <authorList>
            <person name="Yang K."/>
            <person name="Tian Z."/>
            <person name="Chen C."/>
            <person name="Luo L."/>
            <person name="Zhao B."/>
            <person name="Wang Z."/>
            <person name="Yu L."/>
            <person name="Li Y."/>
            <person name="Sun Y."/>
            <person name="Li W."/>
            <person name="Chen Y."/>
            <person name="Li Y."/>
            <person name="Zhang Y."/>
            <person name="Ai D."/>
            <person name="Zhao J."/>
            <person name="Shang C."/>
            <person name="Ma Y."/>
            <person name="Wu B."/>
            <person name="Wang M."/>
            <person name="Gao L."/>
            <person name="Sun D."/>
            <person name="Zhang P."/>
            <person name="Guo F."/>
            <person name="Wang W."/>
            <person name="Li Y."/>
            <person name="Wang J."/>
            <person name="Varshney R.K."/>
            <person name="Wang J."/>
            <person name="Ling H.Q."/>
            <person name="Wan P."/>
        </authorList>
    </citation>
    <scope>NUCLEOTIDE SEQUENCE</scope>
    <source>
        <strain evidence="3">cv. Jingnong 6</strain>
    </source>
</reference>
<dbReference type="Gramene" id="KOM24962">
    <property type="protein sequence ID" value="KOM24962"/>
    <property type="gene ID" value="LR48_Vigan34s000100"/>
</dbReference>
<feature type="transmembrane region" description="Helical" evidence="1">
    <location>
        <begin position="33"/>
        <end position="54"/>
    </location>
</feature>
<keyword evidence="1" id="KW-0472">Membrane</keyword>
<evidence type="ECO:0000256" key="1">
    <source>
        <dbReference type="SAM" id="Phobius"/>
    </source>
</evidence>
<evidence type="ECO:0000313" key="2">
    <source>
        <dbReference type="EMBL" id="KOM24962.1"/>
    </source>
</evidence>
<evidence type="ECO:0000313" key="3">
    <source>
        <dbReference type="Proteomes" id="UP000053144"/>
    </source>
</evidence>
<dbReference type="Proteomes" id="UP000053144">
    <property type="component" value="Unassembled WGS sequence"/>
</dbReference>
<keyword evidence="1" id="KW-0812">Transmembrane</keyword>
<feature type="transmembrane region" description="Helical" evidence="1">
    <location>
        <begin position="6"/>
        <end position="26"/>
    </location>
</feature>
<dbReference type="EMBL" id="KQ258248">
    <property type="protein sequence ID" value="KOM24962.1"/>
    <property type="molecule type" value="Genomic_DNA"/>
</dbReference>
<accession>A0A0L9T327</accession>
<proteinExistence type="predicted"/>
<name>A0A0L9T327_PHAAN</name>
<organism evidence="2 3">
    <name type="scientific">Phaseolus angularis</name>
    <name type="common">Azuki bean</name>
    <name type="synonym">Vigna angularis</name>
    <dbReference type="NCBI Taxonomy" id="3914"/>
    <lineage>
        <taxon>Eukaryota</taxon>
        <taxon>Viridiplantae</taxon>
        <taxon>Streptophyta</taxon>
        <taxon>Embryophyta</taxon>
        <taxon>Tracheophyta</taxon>
        <taxon>Spermatophyta</taxon>
        <taxon>Magnoliopsida</taxon>
        <taxon>eudicotyledons</taxon>
        <taxon>Gunneridae</taxon>
        <taxon>Pentapetalae</taxon>
        <taxon>rosids</taxon>
        <taxon>fabids</taxon>
        <taxon>Fabales</taxon>
        <taxon>Fabaceae</taxon>
        <taxon>Papilionoideae</taxon>
        <taxon>50 kb inversion clade</taxon>
        <taxon>NPAAA clade</taxon>
        <taxon>indigoferoid/millettioid clade</taxon>
        <taxon>Phaseoleae</taxon>
        <taxon>Vigna</taxon>
    </lineage>
</organism>
<protein>
    <submittedName>
        <fullName evidence="2">Uncharacterized protein</fullName>
    </submittedName>
</protein>
<keyword evidence="1" id="KW-1133">Transmembrane helix</keyword>